<accession>A0AAV7Y9M1</accession>
<feature type="transmembrane region" description="Helical" evidence="2">
    <location>
        <begin position="33"/>
        <end position="53"/>
    </location>
</feature>
<keyword evidence="2" id="KW-1133">Transmembrane helix</keyword>
<dbReference type="Proteomes" id="UP001146793">
    <property type="component" value="Unassembled WGS sequence"/>
</dbReference>
<comment type="caution">
    <text evidence="3">The sequence shown here is derived from an EMBL/GenBank/DDBJ whole genome shotgun (WGS) entry which is preliminary data.</text>
</comment>
<dbReference type="AlphaFoldDB" id="A0AAV7Y9M1"/>
<dbReference type="Gene3D" id="3.30.420.10">
    <property type="entry name" value="Ribonuclease H-like superfamily/Ribonuclease H"/>
    <property type="match status" value="1"/>
</dbReference>
<keyword evidence="2" id="KW-0472">Membrane</keyword>
<gene>
    <name evidence="3" type="ORF">M0812_27142</name>
</gene>
<name>A0AAV7Y9M1_9EUKA</name>
<organism evidence="3 4">
    <name type="scientific">Anaeramoeba flamelloides</name>
    <dbReference type="NCBI Taxonomy" id="1746091"/>
    <lineage>
        <taxon>Eukaryota</taxon>
        <taxon>Metamonada</taxon>
        <taxon>Anaeramoebidae</taxon>
        <taxon>Anaeramoeba</taxon>
    </lineage>
</organism>
<feature type="compositionally biased region" description="Gly residues" evidence="1">
    <location>
        <begin position="176"/>
        <end position="186"/>
    </location>
</feature>
<proteinExistence type="predicted"/>
<dbReference type="GO" id="GO:0003676">
    <property type="term" value="F:nucleic acid binding"/>
    <property type="evidence" value="ECO:0007669"/>
    <property type="project" value="InterPro"/>
</dbReference>
<reference evidence="3" key="1">
    <citation type="submission" date="2022-08" db="EMBL/GenBank/DDBJ databases">
        <title>Novel sulphate-reducing endosymbionts in the free-living metamonad Anaeramoeba.</title>
        <authorList>
            <person name="Jerlstrom-Hultqvist J."/>
            <person name="Cepicka I."/>
            <person name="Gallot-Lavallee L."/>
            <person name="Salas-Leiva D."/>
            <person name="Curtis B.A."/>
            <person name="Zahonova K."/>
            <person name="Pipaliya S."/>
            <person name="Dacks J."/>
            <person name="Roger A.J."/>
        </authorList>
    </citation>
    <scope>NUCLEOTIDE SEQUENCE</scope>
    <source>
        <strain evidence="3">Busselton2</strain>
    </source>
</reference>
<keyword evidence="2" id="KW-0812">Transmembrane</keyword>
<evidence type="ECO:0008006" key="5">
    <source>
        <dbReference type="Google" id="ProtNLM"/>
    </source>
</evidence>
<evidence type="ECO:0000313" key="4">
    <source>
        <dbReference type="Proteomes" id="UP001146793"/>
    </source>
</evidence>
<evidence type="ECO:0000256" key="2">
    <source>
        <dbReference type="SAM" id="Phobius"/>
    </source>
</evidence>
<evidence type="ECO:0000313" key="3">
    <source>
        <dbReference type="EMBL" id="KAJ3426496.1"/>
    </source>
</evidence>
<dbReference type="EMBL" id="JANTQA010000068">
    <property type="protein sequence ID" value="KAJ3426496.1"/>
    <property type="molecule type" value="Genomic_DNA"/>
</dbReference>
<dbReference type="InterPro" id="IPR036397">
    <property type="entry name" value="RNaseH_sf"/>
</dbReference>
<feature type="transmembrane region" description="Helical" evidence="2">
    <location>
        <begin position="74"/>
        <end position="92"/>
    </location>
</feature>
<evidence type="ECO:0000256" key="1">
    <source>
        <dbReference type="SAM" id="MobiDB-lite"/>
    </source>
</evidence>
<feature type="region of interest" description="Disordered" evidence="1">
    <location>
        <begin position="167"/>
        <end position="188"/>
    </location>
</feature>
<sequence length="368" mass="43693">MLMGLLGVQVLLIYSHLKPTKYSNYYHNVSKPTIYVILLFLFIVLIPCSVFLGNLNNYNETGCDLQMYYIKTRAVYNFLIIYIWFFLLYYFITNLQGIDQKLIKVQPTGYYLCERNGVKNIVWMSFDEDGERINSSEPEITKRYQFLDYNTHFYRRYKRFIVETTREPPQYHGHGGRGGTSGGGSYSGDKEKRKMYCRLYYNYDGKRVIFGDESKIELFRNTSYVYIKKREKRPRKEMDNKRISVMIWGAISYKGKTEIVFSKDFFKNSKSLLNSEIYTRIPEQALIPFFKNKYDGVDFEFLQDHAPFYKSKLSMNWFKEFQLQSVPLLRHKLATKFKAHKKFQIKAQNSDSSKINCKKKNSKICALI</sequence>
<protein>
    <recommendedName>
        <fullName evidence="5">Transmembrane protein</fullName>
    </recommendedName>
</protein>